<dbReference type="Proteomes" id="UP001359886">
    <property type="component" value="Unassembled WGS sequence"/>
</dbReference>
<dbReference type="InterPro" id="IPR025294">
    <property type="entry name" value="DUF4156"/>
</dbReference>
<name>A0AAW9R552_9GAMM</name>
<sequence>MISTRRIFMLATLAAAAHACTWVEPTPEGAKVRVAQKAEVQNCERKGEVASVLKSRIAGFERKPSKVAGELEALARNEAALMGGDTVVAESGVKDGRQLFSVYRCTP</sequence>
<feature type="chain" id="PRO_5043790910" evidence="1">
    <location>
        <begin position="20"/>
        <end position="107"/>
    </location>
</feature>
<keyword evidence="3" id="KW-1185">Reference proteome</keyword>
<evidence type="ECO:0000313" key="3">
    <source>
        <dbReference type="Proteomes" id="UP001359886"/>
    </source>
</evidence>
<reference evidence="2 3" key="1">
    <citation type="submission" date="2024-02" db="EMBL/GenBank/DDBJ databases">
        <title>A novel Wenzhouxiangellaceae bacterium, isolated from coastal sediments.</title>
        <authorList>
            <person name="Du Z.-J."/>
            <person name="Ye Y.-Q."/>
            <person name="Zhang X.-Y."/>
        </authorList>
    </citation>
    <scope>NUCLEOTIDE SEQUENCE [LARGE SCALE GENOMIC DNA]</scope>
    <source>
        <strain evidence="2 3">CH-27</strain>
    </source>
</reference>
<evidence type="ECO:0000256" key="1">
    <source>
        <dbReference type="SAM" id="SignalP"/>
    </source>
</evidence>
<comment type="caution">
    <text evidence="2">The sequence shown here is derived from an EMBL/GenBank/DDBJ whole genome shotgun (WGS) entry which is preliminary data.</text>
</comment>
<keyword evidence="1" id="KW-0732">Signal</keyword>
<dbReference type="AlphaFoldDB" id="A0AAW9R552"/>
<dbReference type="Pfam" id="PF13698">
    <property type="entry name" value="DUF4156"/>
    <property type="match status" value="1"/>
</dbReference>
<dbReference type="RefSeq" id="WP_354693807.1">
    <property type="nucleotide sequence ID" value="NZ_JAZHOG010000001.1"/>
</dbReference>
<proteinExistence type="predicted"/>
<feature type="signal peptide" evidence="1">
    <location>
        <begin position="1"/>
        <end position="19"/>
    </location>
</feature>
<dbReference type="EMBL" id="JAZHOG010000001">
    <property type="protein sequence ID" value="MEJ8566489.1"/>
    <property type="molecule type" value="Genomic_DNA"/>
</dbReference>
<evidence type="ECO:0000313" key="2">
    <source>
        <dbReference type="EMBL" id="MEJ8566489.1"/>
    </source>
</evidence>
<accession>A0AAW9R552</accession>
<gene>
    <name evidence="2" type="ORF">V3330_02520</name>
</gene>
<organism evidence="2 3">
    <name type="scientific">Elongatibacter sediminis</name>
    <dbReference type="NCBI Taxonomy" id="3119006"/>
    <lineage>
        <taxon>Bacteria</taxon>
        <taxon>Pseudomonadati</taxon>
        <taxon>Pseudomonadota</taxon>
        <taxon>Gammaproteobacteria</taxon>
        <taxon>Chromatiales</taxon>
        <taxon>Wenzhouxiangellaceae</taxon>
        <taxon>Elongatibacter</taxon>
    </lineage>
</organism>
<protein>
    <submittedName>
        <fullName evidence="2">DUF4156 domain-containing protein</fullName>
    </submittedName>
</protein>